<protein>
    <submittedName>
        <fullName evidence="2">Uncharacterized protein</fullName>
    </submittedName>
</protein>
<comment type="caution">
    <text evidence="2">The sequence shown here is derived from an EMBL/GenBank/DDBJ whole genome shotgun (WGS) entry which is preliminary data.</text>
</comment>
<accession>A0A135LER0</accession>
<feature type="compositionally biased region" description="Polar residues" evidence="1">
    <location>
        <begin position="473"/>
        <end position="487"/>
    </location>
</feature>
<dbReference type="Proteomes" id="UP000070168">
    <property type="component" value="Unassembled WGS sequence"/>
</dbReference>
<dbReference type="OrthoDB" id="5401902at2759"/>
<feature type="region of interest" description="Disordered" evidence="1">
    <location>
        <begin position="313"/>
        <end position="357"/>
    </location>
</feature>
<dbReference type="OMA" id="YPDDMSD"/>
<keyword evidence="3" id="KW-1185">Reference proteome</keyword>
<reference evidence="2 3" key="1">
    <citation type="journal article" date="2016" name="BMC Genomics">
        <title>Genome sequencing and secondary metabolism of the postharvest pathogen Penicillium griseofulvum.</title>
        <authorList>
            <person name="Banani H."/>
            <person name="Marcet-Houben M."/>
            <person name="Ballester A.R."/>
            <person name="Abbruscato P."/>
            <person name="Gonzalez-Candelas L."/>
            <person name="Gabaldon T."/>
            <person name="Spadaro D."/>
        </authorList>
    </citation>
    <scope>NUCLEOTIDE SEQUENCE [LARGE SCALE GENOMIC DNA]</scope>
    <source>
        <strain evidence="2 3">PG3</strain>
    </source>
</reference>
<feature type="compositionally biased region" description="Polar residues" evidence="1">
    <location>
        <begin position="500"/>
        <end position="540"/>
    </location>
</feature>
<name>A0A135LER0_PENPA</name>
<organism evidence="2 3">
    <name type="scientific">Penicillium patulum</name>
    <name type="common">Penicillium griseofulvum</name>
    <dbReference type="NCBI Taxonomy" id="5078"/>
    <lineage>
        <taxon>Eukaryota</taxon>
        <taxon>Fungi</taxon>
        <taxon>Dikarya</taxon>
        <taxon>Ascomycota</taxon>
        <taxon>Pezizomycotina</taxon>
        <taxon>Eurotiomycetes</taxon>
        <taxon>Eurotiomycetidae</taxon>
        <taxon>Eurotiales</taxon>
        <taxon>Aspergillaceae</taxon>
        <taxon>Penicillium</taxon>
    </lineage>
</organism>
<evidence type="ECO:0000313" key="2">
    <source>
        <dbReference type="EMBL" id="KXG47484.1"/>
    </source>
</evidence>
<dbReference type="AlphaFoldDB" id="A0A135LER0"/>
<feature type="region of interest" description="Disordered" evidence="1">
    <location>
        <begin position="473"/>
        <end position="542"/>
    </location>
</feature>
<evidence type="ECO:0000313" key="3">
    <source>
        <dbReference type="Proteomes" id="UP000070168"/>
    </source>
</evidence>
<feature type="compositionally biased region" description="Low complexity" evidence="1">
    <location>
        <begin position="313"/>
        <end position="331"/>
    </location>
</feature>
<dbReference type="RefSeq" id="XP_040646020.1">
    <property type="nucleotide sequence ID" value="XM_040789067.1"/>
</dbReference>
<gene>
    <name evidence="2" type="ORF">PGRI_013540</name>
</gene>
<dbReference type="GeneID" id="63704367"/>
<proteinExistence type="predicted"/>
<evidence type="ECO:0000256" key="1">
    <source>
        <dbReference type="SAM" id="MobiDB-lite"/>
    </source>
</evidence>
<dbReference type="EMBL" id="LHQR01000065">
    <property type="protein sequence ID" value="KXG47484.1"/>
    <property type="molecule type" value="Genomic_DNA"/>
</dbReference>
<sequence>MAITNDDKSIVAHAFVDNQLVAGGCNRATQENLTIVRSSTESDNNLHETLPSPLLASTSQFAAPANSRDLTVSQTMGSNISYAEWTEHQPLDGIDPEFICDTPIQVHRSETAHQAEERRARWGVIENLINNDDTAMAQMLSSRCPFDMFPVGDFYIRYVRVAWLCGLDAMTEARSRLNSKLLNHGRYLEEVNEAIALDPQISPGDARYNLRVYNINERARVLSALDEHDMLMQYAEAIDMDNINNSGGIVVDPEYQSPTHIEEQLERMIAGGSYVNLSTDGANDFERANTNRGVDIIDPDTGYPIEFQRQSFTTANNSSSNGTGCTNENNSDFNNLQVDGSSDLPIRDHENENTSGRASLFNEIQVEGRSELWVHDGNETSGNMLTGSNDPSFDADSRLGNQIPPGLGSGVGTDEIISWISQETWTERRPRNGRRISNTVPRNFGRNNIFNYRLPLHSITEINHDEDAIELASTNADNGSPTPSLMFSPNADEMNHTTEDTLTQNEPRDTSASTGSEDGQQMIRDSNSEPGLTDSTTSLEQQRRSAGVLENFFDLFVLDVQGDWEAEGPSRSPEQPEDGMNRSLSGSITLTMNGVDYTDDMLDTPLLLRNSPFGRHSPFGMNSLSRNSPSRVISRSGDRRRYDIPVGGLSSVGSRMIASSLNARRRHDARENVRNARHSLISSRLIDDLRDEVPVTTVLGFDEPDSQRNTNYTPVYPQLINANLRHTAPAIVNTSRINAHAHR</sequence>
<feature type="region of interest" description="Disordered" evidence="1">
    <location>
        <begin position="565"/>
        <end position="584"/>
    </location>
</feature>
<dbReference type="STRING" id="5078.A0A135LER0"/>